<keyword evidence="10" id="KW-1185">Reference proteome</keyword>
<comment type="similarity">
    <text evidence="1 7">Belongs to the cytochrome P450 family.</text>
</comment>
<comment type="caution">
    <text evidence="9">The sequence shown here is derived from an EMBL/GenBank/DDBJ whole genome shotgun (WGS) entry which is preliminary data.</text>
</comment>
<proteinExistence type="inferred from homology"/>
<keyword evidence="2 7" id="KW-0349">Heme</keyword>
<dbReference type="CDD" id="cd20625">
    <property type="entry name" value="CYP164-like"/>
    <property type="match status" value="1"/>
</dbReference>
<sequence>MSTDKASTQKGVHYDPRNQTTINDPIPVLRTLQEHAPVYWCDALRGWVITRNEDVKGVLRNDNFSADRITPFYEAQSQERQSSIQQLIRYLNTWVAFKDPPEHTRLRKLMKTVFSPETVAGQRGVVERSVKRLIDRLEGQDSFDFISEFAFPLPAMVILDLLGLPEEDMDDLKTWSNKMQLFIGSATTSPEKYDLAEEGAIRMAAYFRDIIVKREQNPGDDLITHLLALREVDDALTEDEVIGTSMLFLFGGHETTTNLIGNGVRALLRHPEQRQRLIDDPDLIESAVEEILRYDGPTGASVRIVKNTHSLHGVELTAGERVFVMINAANHDPRAFKDPEIFDITRSPNLHLTFNFGPHFCMGAPLARLEGQVAIGEVLRRLPGLTLAAENYDYMDTMIMRGLREMAVKNVR</sequence>
<evidence type="ECO:0000256" key="3">
    <source>
        <dbReference type="ARBA" id="ARBA00022723"/>
    </source>
</evidence>
<dbReference type="Pfam" id="PF00067">
    <property type="entry name" value="p450"/>
    <property type="match status" value="1"/>
</dbReference>
<dbReference type="EMBL" id="PKLZ01000003">
    <property type="protein sequence ID" value="PLW83303.1"/>
    <property type="molecule type" value="Genomic_DNA"/>
</dbReference>
<dbReference type="Gene3D" id="1.10.630.10">
    <property type="entry name" value="Cytochrome P450"/>
    <property type="match status" value="1"/>
</dbReference>
<evidence type="ECO:0000256" key="5">
    <source>
        <dbReference type="ARBA" id="ARBA00023004"/>
    </source>
</evidence>
<protein>
    <submittedName>
        <fullName evidence="9">Cytochrome P450</fullName>
    </submittedName>
</protein>
<keyword evidence="6 7" id="KW-0503">Monooxygenase</keyword>
<dbReference type="InterPro" id="IPR001128">
    <property type="entry name" value="Cyt_P450"/>
</dbReference>
<evidence type="ECO:0000313" key="10">
    <source>
        <dbReference type="Proteomes" id="UP000234845"/>
    </source>
</evidence>
<dbReference type="RefSeq" id="WP_101520903.1">
    <property type="nucleotide sequence ID" value="NZ_PKLZ01000003.1"/>
</dbReference>
<evidence type="ECO:0000313" key="9">
    <source>
        <dbReference type="EMBL" id="PLW83303.1"/>
    </source>
</evidence>
<accession>A0A2N5Y4H6</accession>
<evidence type="ECO:0000256" key="8">
    <source>
        <dbReference type="SAM" id="MobiDB-lite"/>
    </source>
</evidence>
<dbReference type="InterPro" id="IPR036396">
    <property type="entry name" value="Cyt_P450_sf"/>
</dbReference>
<dbReference type="GO" id="GO:0016705">
    <property type="term" value="F:oxidoreductase activity, acting on paired donors, with incorporation or reduction of molecular oxygen"/>
    <property type="evidence" value="ECO:0007669"/>
    <property type="project" value="InterPro"/>
</dbReference>
<gene>
    <name evidence="9" type="ORF">CWI75_07850</name>
</gene>
<dbReference type="InterPro" id="IPR002397">
    <property type="entry name" value="Cyt_P450_B"/>
</dbReference>
<evidence type="ECO:0000256" key="2">
    <source>
        <dbReference type="ARBA" id="ARBA00022617"/>
    </source>
</evidence>
<dbReference type="Proteomes" id="UP000234845">
    <property type="component" value="Unassembled WGS sequence"/>
</dbReference>
<dbReference type="AlphaFoldDB" id="A0A2N5Y4H6"/>
<dbReference type="GO" id="GO:0004497">
    <property type="term" value="F:monooxygenase activity"/>
    <property type="evidence" value="ECO:0007669"/>
    <property type="project" value="UniProtKB-KW"/>
</dbReference>
<dbReference type="OrthoDB" id="7052847at2"/>
<reference evidence="10" key="1">
    <citation type="submission" date="2017-11" db="EMBL/GenBank/DDBJ databases">
        <title>The draft genome sequence of Chromatocurvus sp. F02.</title>
        <authorList>
            <person name="Du Z.-J."/>
            <person name="Chang Y.-Q."/>
        </authorList>
    </citation>
    <scope>NUCLEOTIDE SEQUENCE [LARGE SCALE GENOMIC DNA]</scope>
    <source>
        <strain evidence="10">F02</strain>
    </source>
</reference>
<keyword evidence="4 7" id="KW-0560">Oxidoreductase</keyword>
<dbReference type="PROSITE" id="PS00086">
    <property type="entry name" value="CYTOCHROME_P450"/>
    <property type="match status" value="1"/>
</dbReference>
<keyword evidence="3 7" id="KW-0479">Metal-binding</keyword>
<dbReference type="SUPFAM" id="SSF48264">
    <property type="entry name" value="Cytochrome P450"/>
    <property type="match status" value="1"/>
</dbReference>
<feature type="region of interest" description="Disordered" evidence="8">
    <location>
        <begin position="1"/>
        <end position="20"/>
    </location>
</feature>
<keyword evidence="5 7" id="KW-0408">Iron</keyword>
<name>A0A2N5Y4H6_9GAMM</name>
<dbReference type="GO" id="GO:0020037">
    <property type="term" value="F:heme binding"/>
    <property type="evidence" value="ECO:0007669"/>
    <property type="project" value="InterPro"/>
</dbReference>
<dbReference type="GO" id="GO:0005506">
    <property type="term" value="F:iron ion binding"/>
    <property type="evidence" value="ECO:0007669"/>
    <property type="project" value="InterPro"/>
</dbReference>
<evidence type="ECO:0000256" key="1">
    <source>
        <dbReference type="ARBA" id="ARBA00010617"/>
    </source>
</evidence>
<evidence type="ECO:0000256" key="4">
    <source>
        <dbReference type="ARBA" id="ARBA00023002"/>
    </source>
</evidence>
<evidence type="ECO:0000256" key="6">
    <source>
        <dbReference type="ARBA" id="ARBA00023033"/>
    </source>
</evidence>
<evidence type="ECO:0000256" key="7">
    <source>
        <dbReference type="RuleBase" id="RU000461"/>
    </source>
</evidence>
<dbReference type="InterPro" id="IPR017972">
    <property type="entry name" value="Cyt_P450_CS"/>
</dbReference>
<dbReference type="FunFam" id="1.10.630.10:FF:000018">
    <property type="entry name" value="Cytochrome P450 monooxygenase"/>
    <property type="match status" value="1"/>
</dbReference>
<feature type="compositionally biased region" description="Polar residues" evidence="8">
    <location>
        <begin position="1"/>
        <end position="10"/>
    </location>
</feature>
<dbReference type="PRINTS" id="PR00359">
    <property type="entry name" value="BP450"/>
</dbReference>
<dbReference type="PANTHER" id="PTHR46696:SF4">
    <property type="entry name" value="BIOTIN BIOSYNTHESIS CYTOCHROME P450"/>
    <property type="match status" value="1"/>
</dbReference>
<organism evidence="9 10">
    <name type="scientific">Kineobactrum sediminis</name>
    <dbReference type="NCBI Taxonomy" id="1905677"/>
    <lineage>
        <taxon>Bacteria</taxon>
        <taxon>Pseudomonadati</taxon>
        <taxon>Pseudomonadota</taxon>
        <taxon>Gammaproteobacteria</taxon>
        <taxon>Cellvibrionales</taxon>
        <taxon>Halieaceae</taxon>
        <taxon>Kineobactrum</taxon>
    </lineage>
</organism>
<dbReference type="PANTHER" id="PTHR46696">
    <property type="entry name" value="P450, PUTATIVE (EUROFUNG)-RELATED"/>
    <property type="match status" value="1"/>
</dbReference>